<evidence type="ECO:0000256" key="4">
    <source>
        <dbReference type="ARBA" id="ARBA00022723"/>
    </source>
</evidence>
<keyword evidence="6" id="KW-0863">Zinc-finger</keyword>
<dbReference type="InterPro" id="IPR002867">
    <property type="entry name" value="IBR_dom"/>
</dbReference>
<dbReference type="Pfam" id="PF01485">
    <property type="entry name" value="IBR"/>
    <property type="match status" value="2"/>
</dbReference>
<evidence type="ECO:0000256" key="5">
    <source>
        <dbReference type="ARBA" id="ARBA00022737"/>
    </source>
</evidence>
<gene>
    <name evidence="10" type="ORF">BU24DRAFT_478004</name>
</gene>
<dbReference type="GO" id="GO:0016567">
    <property type="term" value="P:protein ubiquitination"/>
    <property type="evidence" value="ECO:0007669"/>
    <property type="project" value="InterPro"/>
</dbReference>
<dbReference type="GeneID" id="54290414"/>
<keyword evidence="5" id="KW-0677">Repeat</keyword>
<dbReference type="EC" id="2.3.2.31" evidence="2"/>
<dbReference type="PANTHER" id="PTHR11685">
    <property type="entry name" value="RBR FAMILY RING FINGER AND IBR DOMAIN-CONTAINING"/>
    <property type="match status" value="1"/>
</dbReference>
<evidence type="ECO:0000256" key="7">
    <source>
        <dbReference type="ARBA" id="ARBA00022786"/>
    </source>
</evidence>
<evidence type="ECO:0000259" key="9">
    <source>
        <dbReference type="PROSITE" id="PS51873"/>
    </source>
</evidence>
<dbReference type="OrthoDB" id="10009520at2759"/>
<evidence type="ECO:0000256" key="6">
    <source>
        <dbReference type="ARBA" id="ARBA00022771"/>
    </source>
</evidence>
<dbReference type="PROSITE" id="PS51873">
    <property type="entry name" value="TRIAD"/>
    <property type="match status" value="1"/>
</dbReference>
<dbReference type="RefSeq" id="XP_033385318.1">
    <property type="nucleotide sequence ID" value="XM_033533017.1"/>
</dbReference>
<evidence type="ECO:0000256" key="2">
    <source>
        <dbReference type="ARBA" id="ARBA00012251"/>
    </source>
</evidence>
<dbReference type="SUPFAM" id="SSF57850">
    <property type="entry name" value="RING/U-box"/>
    <property type="match status" value="1"/>
</dbReference>
<name>A0A6A5XVK6_9PLEO</name>
<dbReference type="AlphaFoldDB" id="A0A6A5XVK6"/>
<dbReference type="GO" id="GO:0008270">
    <property type="term" value="F:zinc ion binding"/>
    <property type="evidence" value="ECO:0007669"/>
    <property type="project" value="UniProtKB-KW"/>
</dbReference>
<dbReference type="InterPro" id="IPR031127">
    <property type="entry name" value="E3_UB_ligase_RBR"/>
</dbReference>
<feature type="domain" description="RING-type" evidence="9">
    <location>
        <begin position="11"/>
        <end position="240"/>
    </location>
</feature>
<sequence length="289" mass="33079">MQAAPPGSRFYRSHCFVCGDKGSDLLPLIRLPCGYHVVCRDPDSQCLAHTFRVATHDEGMFPAKCCKEIPLIDEYRPLMPEKLFAKYESREREWRVPPKSRTYCSNAKCAVFIHPDKQHDVAGQKIVRCGDCSTSTCVKCRVNLHHGRDCGKPNCGRCASKLTVAIRAHECKVSKEERKFKEEIKAGNLQECPWCGRKIELTKDCNRMFCPCRTVFCYICGKEWKGVHGCPTQGKAIYDKDGYNQRGYHRDTGLDRNGNEYRSMRHGLDDFDAFDEDEVMDEINGLMEE</sequence>
<evidence type="ECO:0000256" key="3">
    <source>
        <dbReference type="ARBA" id="ARBA00022679"/>
    </source>
</evidence>
<dbReference type="InterPro" id="IPR044066">
    <property type="entry name" value="TRIAD_supradom"/>
</dbReference>
<reference evidence="10" key="1">
    <citation type="journal article" date="2020" name="Stud. Mycol.">
        <title>101 Dothideomycetes genomes: a test case for predicting lifestyles and emergence of pathogens.</title>
        <authorList>
            <person name="Haridas S."/>
            <person name="Albert R."/>
            <person name="Binder M."/>
            <person name="Bloem J."/>
            <person name="Labutti K."/>
            <person name="Salamov A."/>
            <person name="Andreopoulos B."/>
            <person name="Baker S."/>
            <person name="Barry K."/>
            <person name="Bills G."/>
            <person name="Bluhm B."/>
            <person name="Cannon C."/>
            <person name="Castanera R."/>
            <person name="Culley D."/>
            <person name="Daum C."/>
            <person name="Ezra D."/>
            <person name="Gonzalez J."/>
            <person name="Henrissat B."/>
            <person name="Kuo A."/>
            <person name="Liang C."/>
            <person name="Lipzen A."/>
            <person name="Lutzoni F."/>
            <person name="Magnuson J."/>
            <person name="Mondo S."/>
            <person name="Nolan M."/>
            <person name="Ohm R."/>
            <person name="Pangilinan J."/>
            <person name="Park H.-J."/>
            <person name="Ramirez L."/>
            <person name="Alfaro M."/>
            <person name="Sun H."/>
            <person name="Tritt A."/>
            <person name="Yoshinaga Y."/>
            <person name="Zwiers L.-H."/>
            <person name="Turgeon B."/>
            <person name="Goodwin S."/>
            <person name="Spatafora J."/>
            <person name="Crous P."/>
            <person name="Grigoriev I."/>
        </authorList>
    </citation>
    <scope>NUCLEOTIDE SEQUENCE</scope>
    <source>
        <strain evidence="10">CBS 175.79</strain>
    </source>
</reference>
<dbReference type="EMBL" id="ML978068">
    <property type="protein sequence ID" value="KAF2016979.1"/>
    <property type="molecule type" value="Genomic_DNA"/>
</dbReference>
<comment type="catalytic activity">
    <reaction evidence="1">
        <text>[E2 ubiquitin-conjugating enzyme]-S-ubiquitinyl-L-cysteine + [acceptor protein]-L-lysine = [E2 ubiquitin-conjugating enzyme]-L-cysteine + [acceptor protein]-N(6)-ubiquitinyl-L-lysine.</text>
        <dbReference type="EC" id="2.3.2.31"/>
    </reaction>
</comment>
<proteinExistence type="predicted"/>
<dbReference type="CDD" id="cd20335">
    <property type="entry name" value="BRcat_RBR"/>
    <property type="match status" value="1"/>
</dbReference>
<accession>A0A6A5XVK6</accession>
<keyword evidence="7" id="KW-0833">Ubl conjugation pathway</keyword>
<keyword evidence="4" id="KW-0479">Metal-binding</keyword>
<evidence type="ECO:0000256" key="8">
    <source>
        <dbReference type="ARBA" id="ARBA00022833"/>
    </source>
</evidence>
<evidence type="ECO:0000313" key="10">
    <source>
        <dbReference type="EMBL" id="KAF2016979.1"/>
    </source>
</evidence>
<dbReference type="Proteomes" id="UP000799778">
    <property type="component" value="Unassembled WGS sequence"/>
</dbReference>
<evidence type="ECO:0000256" key="1">
    <source>
        <dbReference type="ARBA" id="ARBA00001798"/>
    </source>
</evidence>
<protein>
    <recommendedName>
        <fullName evidence="2">RBR-type E3 ubiquitin transferase</fullName>
        <ecNumber evidence="2">2.3.2.31</ecNumber>
    </recommendedName>
</protein>
<evidence type="ECO:0000313" key="11">
    <source>
        <dbReference type="Proteomes" id="UP000799778"/>
    </source>
</evidence>
<organism evidence="10 11">
    <name type="scientific">Aaosphaeria arxii CBS 175.79</name>
    <dbReference type="NCBI Taxonomy" id="1450172"/>
    <lineage>
        <taxon>Eukaryota</taxon>
        <taxon>Fungi</taxon>
        <taxon>Dikarya</taxon>
        <taxon>Ascomycota</taxon>
        <taxon>Pezizomycotina</taxon>
        <taxon>Dothideomycetes</taxon>
        <taxon>Pleosporomycetidae</taxon>
        <taxon>Pleosporales</taxon>
        <taxon>Pleosporales incertae sedis</taxon>
        <taxon>Aaosphaeria</taxon>
    </lineage>
</organism>
<dbReference type="Gene3D" id="1.20.120.1750">
    <property type="match status" value="1"/>
</dbReference>
<dbReference type="SMART" id="SM00647">
    <property type="entry name" value="IBR"/>
    <property type="match status" value="2"/>
</dbReference>
<keyword evidence="8" id="KW-0862">Zinc</keyword>
<keyword evidence="11" id="KW-1185">Reference proteome</keyword>
<dbReference type="GO" id="GO:0061630">
    <property type="term" value="F:ubiquitin protein ligase activity"/>
    <property type="evidence" value="ECO:0007669"/>
    <property type="project" value="UniProtKB-EC"/>
</dbReference>
<keyword evidence="3" id="KW-0808">Transferase</keyword>